<sequence>MFASKLELKLKKMKTIHTNTIKKQALELNNKALKTTEKVVLTSIDKIEKVQNKTDELLKKGFNFSEKQQDKLFNSLENSKKMIWKNLNKGLDFFSKN</sequence>
<dbReference type="AlphaFoldDB" id="A0A2S7WNG8"/>
<dbReference type="EMBL" id="MSCN01000001">
    <property type="protein sequence ID" value="PQJ79140.1"/>
    <property type="molecule type" value="Genomic_DNA"/>
</dbReference>
<evidence type="ECO:0008006" key="3">
    <source>
        <dbReference type="Google" id="ProtNLM"/>
    </source>
</evidence>
<protein>
    <recommendedName>
        <fullName evidence="3">Phasin domain-containing protein</fullName>
    </recommendedName>
</protein>
<comment type="caution">
    <text evidence="1">The sequence shown here is derived from an EMBL/GenBank/DDBJ whole genome shotgun (WGS) entry which is preliminary data.</text>
</comment>
<gene>
    <name evidence="1" type="ORF">BTO18_08140</name>
</gene>
<accession>A0A2S7WNG8</accession>
<name>A0A2S7WNG8_9FLAO</name>
<evidence type="ECO:0000313" key="1">
    <source>
        <dbReference type="EMBL" id="PQJ79140.1"/>
    </source>
</evidence>
<keyword evidence="2" id="KW-1185">Reference proteome</keyword>
<proteinExistence type="predicted"/>
<organism evidence="1 2">
    <name type="scientific">Polaribacter porphyrae</name>
    <dbReference type="NCBI Taxonomy" id="1137780"/>
    <lineage>
        <taxon>Bacteria</taxon>
        <taxon>Pseudomonadati</taxon>
        <taxon>Bacteroidota</taxon>
        <taxon>Flavobacteriia</taxon>
        <taxon>Flavobacteriales</taxon>
        <taxon>Flavobacteriaceae</taxon>
    </lineage>
</organism>
<evidence type="ECO:0000313" key="2">
    <source>
        <dbReference type="Proteomes" id="UP000238882"/>
    </source>
</evidence>
<dbReference type="Proteomes" id="UP000238882">
    <property type="component" value="Unassembled WGS sequence"/>
</dbReference>
<reference evidence="1 2" key="1">
    <citation type="submission" date="2016-12" db="EMBL/GenBank/DDBJ databases">
        <title>Trade-off between light-utilization and light-protection in marine flavobacteria.</title>
        <authorList>
            <person name="Kumagai Y."/>
            <person name="Yoshizawa S."/>
            <person name="Kogure K."/>
            <person name="Iwasaki W."/>
        </authorList>
    </citation>
    <scope>NUCLEOTIDE SEQUENCE [LARGE SCALE GENOMIC DNA]</scope>
    <source>
        <strain evidence="1 2">NBRC 108759</strain>
    </source>
</reference>